<reference evidence="1" key="1">
    <citation type="submission" date="2021-05" db="EMBL/GenBank/DDBJ databases">
        <authorList>
            <person name="Alioto T."/>
            <person name="Alioto T."/>
            <person name="Gomez Garrido J."/>
        </authorList>
    </citation>
    <scope>NUCLEOTIDE SEQUENCE</scope>
</reference>
<dbReference type="EMBL" id="HBUE01072665">
    <property type="protein sequence ID" value="CAG6473357.1"/>
    <property type="molecule type" value="Transcribed_RNA"/>
</dbReference>
<sequence length="112" mass="12517">MTMFRVASVGGHRGWCIVRGHRSRSTVMWRHALRWQRSARRTRVVATPLGPRWTTGHSSPLDRCHRGSVGRLSCVELLPRRRSLVVAATALVAAHLMIRGRRSVVVSSTVVA</sequence>
<evidence type="ECO:0000313" key="1">
    <source>
        <dbReference type="EMBL" id="CAG6473357.1"/>
    </source>
</evidence>
<accession>A0A8D8BDC2</accession>
<dbReference type="AlphaFoldDB" id="A0A8D8BDC2"/>
<proteinExistence type="predicted"/>
<name>A0A8D8BDC2_CULPI</name>
<protein>
    <submittedName>
        <fullName evidence="1">(northern house mosquito) hypothetical protein</fullName>
    </submittedName>
</protein>
<organism evidence="1">
    <name type="scientific">Culex pipiens</name>
    <name type="common">House mosquito</name>
    <dbReference type="NCBI Taxonomy" id="7175"/>
    <lineage>
        <taxon>Eukaryota</taxon>
        <taxon>Metazoa</taxon>
        <taxon>Ecdysozoa</taxon>
        <taxon>Arthropoda</taxon>
        <taxon>Hexapoda</taxon>
        <taxon>Insecta</taxon>
        <taxon>Pterygota</taxon>
        <taxon>Neoptera</taxon>
        <taxon>Endopterygota</taxon>
        <taxon>Diptera</taxon>
        <taxon>Nematocera</taxon>
        <taxon>Culicoidea</taxon>
        <taxon>Culicidae</taxon>
        <taxon>Culicinae</taxon>
        <taxon>Culicini</taxon>
        <taxon>Culex</taxon>
        <taxon>Culex</taxon>
    </lineage>
</organism>